<sequence length="226" mass="26222">MNQENYKLPGGVEFSSITYEDILWQTGVFRYERTGSGRDKITFYWNAVKTKLGEIEEKNWCRLAEALIERENETQLLKDLIQWCTEHNYVKASAAEIRKDALQLHVARFFDDPQWIDFIPFNKKYRPEVLETANIVFVRNECCQKVGPVTQEQIDRSHAGTIACPFCGRWSRYIVLGTRLRPEPLDPCWDCDCNDPDMGCTMPSIDKSYACPLGSTDDKQMEVLDE</sequence>
<comment type="caution">
    <text evidence="1">The sequence shown here is derived from an EMBL/GenBank/DDBJ whole genome shotgun (WGS) entry which is preliminary data.</text>
</comment>
<name>A0A0D8J2Q7_9FIRM</name>
<keyword evidence="2" id="KW-1185">Reference proteome</keyword>
<dbReference type="AlphaFoldDB" id="A0A0D8J2Q7"/>
<proteinExistence type="predicted"/>
<gene>
    <name evidence="1" type="ORF">TQ39_08975</name>
</gene>
<evidence type="ECO:0000313" key="1">
    <source>
        <dbReference type="EMBL" id="KJF40088.1"/>
    </source>
</evidence>
<reference evidence="1" key="1">
    <citation type="submission" date="2015-02" db="EMBL/GenBank/DDBJ databases">
        <title>A novel member of the family Ruminococcaceae isolated from human feces.</title>
        <authorList>
            <person name="Shkoporov A.N."/>
            <person name="Chaplin A.V."/>
            <person name="Motuzova O.V."/>
            <person name="Kafarskaia L.I."/>
            <person name="Khokhlova E.V."/>
            <person name="Efimov B.A."/>
        </authorList>
    </citation>
    <scope>NUCLEOTIDE SEQUENCE [LARGE SCALE GENOMIC DNA]</scope>
    <source>
        <strain evidence="1">585-1</strain>
    </source>
</reference>
<accession>A0A0D8J2Q7</accession>
<dbReference type="Proteomes" id="UP000032483">
    <property type="component" value="Unassembled WGS sequence"/>
</dbReference>
<dbReference type="GeneID" id="42856718"/>
<dbReference type="RefSeq" id="WP_050005296.1">
    <property type="nucleotide sequence ID" value="NZ_JXXK01000010.1"/>
</dbReference>
<organism evidence="1 2">
    <name type="scientific">Ruthenibacterium lactatiformans</name>
    <dbReference type="NCBI Taxonomy" id="1550024"/>
    <lineage>
        <taxon>Bacteria</taxon>
        <taxon>Bacillati</taxon>
        <taxon>Bacillota</taxon>
        <taxon>Clostridia</taxon>
        <taxon>Eubacteriales</taxon>
        <taxon>Oscillospiraceae</taxon>
        <taxon>Ruthenibacterium</taxon>
    </lineage>
</organism>
<protein>
    <submittedName>
        <fullName evidence="1">Uncharacterized protein</fullName>
    </submittedName>
</protein>
<evidence type="ECO:0000313" key="2">
    <source>
        <dbReference type="Proteomes" id="UP000032483"/>
    </source>
</evidence>
<dbReference type="EMBL" id="JXXK01000010">
    <property type="protein sequence ID" value="KJF40088.1"/>
    <property type="molecule type" value="Genomic_DNA"/>
</dbReference>